<dbReference type="STRING" id="296587.C1EFI9"/>
<dbReference type="EMBL" id="CP001331">
    <property type="protein sequence ID" value="ACO67095.1"/>
    <property type="molecule type" value="Genomic_DNA"/>
</dbReference>
<dbReference type="GeneID" id="8248535"/>
<keyword evidence="5" id="KW-0067">ATP-binding</keyword>
<feature type="chain" id="PRO_5002909150" evidence="3">
    <location>
        <begin position="22"/>
        <end position="496"/>
    </location>
</feature>
<evidence type="ECO:0000256" key="3">
    <source>
        <dbReference type="SAM" id="SignalP"/>
    </source>
</evidence>
<name>C1EFI9_MICCC</name>
<keyword evidence="2" id="KW-0812">Transmembrane</keyword>
<dbReference type="InParanoid" id="C1EFI9"/>
<dbReference type="PANTHER" id="PTHR42996:SF1">
    <property type="entry name" value="PHOSPHATE-BINDING PROTEIN PSTS"/>
    <property type="match status" value="1"/>
</dbReference>
<dbReference type="Pfam" id="PF12849">
    <property type="entry name" value="PBP_like_2"/>
    <property type="match status" value="1"/>
</dbReference>
<keyword evidence="3" id="KW-0732">Signal</keyword>
<reference evidence="5 6" key="1">
    <citation type="journal article" date="2009" name="Science">
        <title>Green evolution and dynamic adaptations revealed by genomes of the marine picoeukaryotes Micromonas.</title>
        <authorList>
            <person name="Worden A.Z."/>
            <person name="Lee J.H."/>
            <person name="Mock T."/>
            <person name="Rouze P."/>
            <person name="Simmons M.P."/>
            <person name="Aerts A.L."/>
            <person name="Allen A.E."/>
            <person name="Cuvelier M.L."/>
            <person name="Derelle E."/>
            <person name="Everett M.V."/>
            <person name="Foulon E."/>
            <person name="Grimwood J."/>
            <person name="Gundlach H."/>
            <person name="Henrissat B."/>
            <person name="Napoli C."/>
            <person name="McDonald S.M."/>
            <person name="Parker M.S."/>
            <person name="Rombauts S."/>
            <person name="Salamov A."/>
            <person name="Von Dassow P."/>
            <person name="Badger J.H."/>
            <person name="Coutinho P.M."/>
            <person name="Demir E."/>
            <person name="Dubchak I."/>
            <person name="Gentemann C."/>
            <person name="Eikrem W."/>
            <person name="Gready J.E."/>
            <person name="John U."/>
            <person name="Lanier W."/>
            <person name="Lindquist E.A."/>
            <person name="Lucas S."/>
            <person name="Mayer K.F."/>
            <person name="Moreau H."/>
            <person name="Not F."/>
            <person name="Otillar R."/>
            <person name="Panaud O."/>
            <person name="Pangilinan J."/>
            <person name="Paulsen I."/>
            <person name="Piegu B."/>
            <person name="Poliakov A."/>
            <person name="Robbens S."/>
            <person name="Schmutz J."/>
            <person name="Toulza E."/>
            <person name="Wyss T."/>
            <person name="Zelensky A."/>
            <person name="Zhou K."/>
            <person name="Armbrust E.V."/>
            <person name="Bhattacharya D."/>
            <person name="Goodenough U.W."/>
            <person name="Van de Peer Y."/>
            <person name="Grigoriev I.V."/>
        </authorList>
    </citation>
    <scope>NUCLEOTIDE SEQUENCE [LARGE SCALE GENOMIC DNA]</scope>
    <source>
        <strain evidence="6">RCC299 / NOUM17</strain>
    </source>
</reference>
<feature type="domain" description="PBP" evidence="4">
    <location>
        <begin position="25"/>
        <end position="343"/>
    </location>
</feature>
<dbReference type="GO" id="GO:0005524">
    <property type="term" value="F:ATP binding"/>
    <property type="evidence" value="ECO:0007669"/>
    <property type="project" value="UniProtKB-KW"/>
</dbReference>
<evidence type="ECO:0000259" key="4">
    <source>
        <dbReference type="Pfam" id="PF12849"/>
    </source>
</evidence>
<dbReference type="PANTHER" id="PTHR42996">
    <property type="entry name" value="PHOSPHATE-BINDING PROTEIN PSTS"/>
    <property type="match status" value="1"/>
</dbReference>
<sequence>MKISAALIALFVALAATGASAQLASIESPNVFELHGSGTTNPQRFFWKVMDILEERAANPIKLTYRGVGSSTGQSDFQADQNHFGSGDIPFKSDVHNTISTTNGKPFFHIPFQLGAIGIFHSVPDSAGKKVELDACTLAKIFSRTIKYWDHEDIKKLNPTLNIPANQAIKVATRTKGSSSTSLTSQYLNLKAGANSAECPGAWSLHKTGDANTKYGSDINWPADVEKVEGSSGMSNYLAKNEWAIGYVDAGHGWEKNLKEVELKNKNGKWVTSKTAEIEKAGTSVTLPTNFKNSWHEISLMDAPGDTTFPICTFSYLYIHETQLNGESARLLEAFATFVLSDEGQGMLAEFGFVKLAADTLAKSRVALASVNWGTSTAWEFETATGKNKDGNAITGAAGSGPNGLKVFSVKRGAWGDYERGVIKSDLEKLAARVATLEGHHEEPVKWYEDPQNQIDSALALGSLAFILGFIGTVLGGVALTRIKRASGSKYSNNIV</sequence>
<dbReference type="KEGG" id="mis:MICPUN_106456"/>
<dbReference type="OMA" id="MMARTKP"/>
<protein>
    <submittedName>
        <fullName evidence="5">ATP-binding cassette superfamily</fullName>
    </submittedName>
</protein>
<dbReference type="SUPFAM" id="SSF53850">
    <property type="entry name" value="Periplasmic binding protein-like II"/>
    <property type="match status" value="1"/>
</dbReference>
<feature type="transmembrane region" description="Helical" evidence="2">
    <location>
        <begin position="458"/>
        <end position="480"/>
    </location>
</feature>
<dbReference type="Gene3D" id="3.40.190.10">
    <property type="entry name" value="Periplasmic binding protein-like II"/>
    <property type="match status" value="2"/>
</dbReference>
<evidence type="ECO:0000313" key="5">
    <source>
        <dbReference type="EMBL" id="ACO67095.1"/>
    </source>
</evidence>
<keyword evidence="5" id="KW-0547">Nucleotide-binding</keyword>
<dbReference type="InterPro" id="IPR024370">
    <property type="entry name" value="PBP_domain"/>
</dbReference>
<dbReference type="eggNOG" id="ENOG502RM1E">
    <property type="taxonomic scope" value="Eukaryota"/>
</dbReference>
<gene>
    <name evidence="5" type="ORF">MICPUN_106456</name>
</gene>
<evidence type="ECO:0000313" key="6">
    <source>
        <dbReference type="Proteomes" id="UP000002009"/>
    </source>
</evidence>
<keyword evidence="2" id="KW-1133">Transmembrane helix</keyword>
<accession>C1EFI9</accession>
<dbReference type="OrthoDB" id="511982at2759"/>
<evidence type="ECO:0000256" key="2">
    <source>
        <dbReference type="SAM" id="Phobius"/>
    </source>
</evidence>
<dbReference type="Proteomes" id="UP000002009">
    <property type="component" value="Chromosome 13"/>
</dbReference>
<dbReference type="InterPro" id="IPR050962">
    <property type="entry name" value="Phosphate-bind_PstS"/>
</dbReference>
<dbReference type="AlphaFoldDB" id="C1EFI9"/>
<keyword evidence="6" id="KW-1185">Reference proteome</keyword>
<evidence type="ECO:0000256" key="1">
    <source>
        <dbReference type="ARBA" id="ARBA00008725"/>
    </source>
</evidence>
<organism evidence="5 6">
    <name type="scientific">Micromonas commoda (strain RCC299 / NOUM17 / CCMP2709)</name>
    <name type="common">Picoplanktonic green alga</name>
    <dbReference type="NCBI Taxonomy" id="296587"/>
    <lineage>
        <taxon>Eukaryota</taxon>
        <taxon>Viridiplantae</taxon>
        <taxon>Chlorophyta</taxon>
        <taxon>Mamiellophyceae</taxon>
        <taxon>Mamiellales</taxon>
        <taxon>Mamiellaceae</taxon>
        <taxon>Micromonas</taxon>
    </lineage>
</organism>
<feature type="signal peptide" evidence="3">
    <location>
        <begin position="1"/>
        <end position="21"/>
    </location>
</feature>
<dbReference type="RefSeq" id="XP_002505837.1">
    <property type="nucleotide sequence ID" value="XM_002505791.1"/>
</dbReference>
<proteinExistence type="inferred from homology"/>
<comment type="similarity">
    <text evidence="1">Belongs to the PstS family.</text>
</comment>
<keyword evidence="2" id="KW-0472">Membrane</keyword>